<name>A0A1D2VN45_9ASCO</name>
<dbReference type="RefSeq" id="XP_020049333.1">
    <property type="nucleotide sequence ID" value="XM_020191369.1"/>
</dbReference>
<dbReference type="InterPro" id="IPR028258">
    <property type="entry name" value="Sec3-PIP2_bind"/>
</dbReference>
<keyword evidence="4" id="KW-0175">Coiled coil</keyword>
<dbReference type="Pfam" id="PF20654">
    <property type="entry name" value="Sec3_C-term"/>
    <property type="match status" value="1"/>
</dbReference>
<evidence type="ECO:0000256" key="5">
    <source>
        <dbReference type="SAM" id="MobiDB-lite"/>
    </source>
</evidence>
<dbReference type="GO" id="GO:0006887">
    <property type="term" value="P:exocytosis"/>
    <property type="evidence" value="ECO:0007669"/>
    <property type="project" value="UniProtKB-KW"/>
</dbReference>
<feature type="region of interest" description="Disordered" evidence="5">
    <location>
        <begin position="666"/>
        <end position="742"/>
    </location>
</feature>
<evidence type="ECO:0000256" key="2">
    <source>
        <dbReference type="ARBA" id="ARBA00022448"/>
    </source>
</evidence>
<evidence type="ECO:0000256" key="3">
    <source>
        <dbReference type="ARBA" id="ARBA00022483"/>
    </source>
</evidence>
<dbReference type="InterPro" id="IPR019160">
    <property type="entry name" value="Sec3_CC"/>
</dbReference>
<evidence type="ECO:0000259" key="6">
    <source>
        <dbReference type="SMART" id="SM01313"/>
    </source>
</evidence>
<dbReference type="GO" id="GO:0000145">
    <property type="term" value="C:exocyst"/>
    <property type="evidence" value="ECO:0007669"/>
    <property type="project" value="InterPro"/>
</dbReference>
<proteinExistence type="inferred from homology"/>
<gene>
    <name evidence="7" type="ORF">ASCRUDRAFT_6626</name>
</gene>
<keyword evidence="2" id="KW-0813">Transport</keyword>
<dbReference type="GeneID" id="30965005"/>
<dbReference type="FunCoup" id="A0A1D2VN45">
    <property type="interactions" value="62"/>
</dbReference>
<feature type="region of interest" description="Disordered" evidence="5">
    <location>
        <begin position="1"/>
        <end position="26"/>
    </location>
</feature>
<dbReference type="InParanoid" id="A0A1D2VN45"/>
<dbReference type="CDD" id="cd13315">
    <property type="entry name" value="PH_Sec3"/>
    <property type="match status" value="1"/>
</dbReference>
<protein>
    <recommendedName>
        <fullName evidence="6">Exocyst complex component Sec3 PIP2-binding N-terminal domain-containing protein</fullName>
    </recommendedName>
</protein>
<accession>A0A1D2VN45</accession>
<feature type="domain" description="Exocyst complex component Sec3 PIP2-binding N-terminal" evidence="6">
    <location>
        <begin position="83"/>
        <end position="169"/>
    </location>
</feature>
<keyword evidence="8" id="KW-1185">Reference proteome</keyword>
<dbReference type="GO" id="GO:0006893">
    <property type="term" value="P:Golgi to plasma membrane transport"/>
    <property type="evidence" value="ECO:0007669"/>
    <property type="project" value="TreeGrafter"/>
</dbReference>
<dbReference type="SMART" id="SM01313">
    <property type="entry name" value="Sec3-PIP2_bind"/>
    <property type="match status" value="1"/>
</dbReference>
<evidence type="ECO:0000256" key="1">
    <source>
        <dbReference type="ARBA" id="ARBA00006518"/>
    </source>
</evidence>
<feature type="compositionally biased region" description="Polar residues" evidence="5">
    <location>
        <begin position="365"/>
        <end position="396"/>
    </location>
</feature>
<dbReference type="Gene3D" id="2.30.29.90">
    <property type="match status" value="1"/>
</dbReference>
<feature type="region of interest" description="Disordered" evidence="5">
    <location>
        <begin position="193"/>
        <end position="272"/>
    </location>
</feature>
<feature type="compositionally biased region" description="Polar residues" evidence="5">
    <location>
        <begin position="672"/>
        <end position="681"/>
    </location>
</feature>
<dbReference type="Pfam" id="PF15277">
    <property type="entry name" value="Sec3-PIP2_bind"/>
    <property type="match status" value="1"/>
</dbReference>
<keyword evidence="3" id="KW-0268">Exocytosis</keyword>
<dbReference type="STRING" id="1344418.A0A1D2VN45"/>
<feature type="compositionally biased region" description="Acidic residues" evidence="5">
    <location>
        <begin position="714"/>
        <end position="726"/>
    </location>
</feature>
<dbReference type="PANTHER" id="PTHR16092">
    <property type="entry name" value="SEC3/SYNTAXIN-RELATED"/>
    <property type="match status" value="1"/>
</dbReference>
<evidence type="ECO:0000313" key="7">
    <source>
        <dbReference type="EMBL" id="ODV63026.1"/>
    </source>
</evidence>
<dbReference type="Proteomes" id="UP000095038">
    <property type="component" value="Unassembled WGS sequence"/>
</dbReference>
<comment type="similarity">
    <text evidence="1">Belongs to the SEC3 family.</text>
</comment>
<dbReference type="InterPro" id="IPR048628">
    <property type="entry name" value="Sec3_C"/>
</dbReference>
<feature type="compositionally biased region" description="Low complexity" evidence="5">
    <location>
        <begin position="8"/>
        <end position="24"/>
    </location>
</feature>
<dbReference type="Pfam" id="PF09763">
    <property type="entry name" value="Sec3_CC"/>
    <property type="match status" value="1"/>
</dbReference>
<organism evidence="7 8">
    <name type="scientific">Ascoidea rubescens DSM 1968</name>
    <dbReference type="NCBI Taxonomy" id="1344418"/>
    <lineage>
        <taxon>Eukaryota</taxon>
        <taxon>Fungi</taxon>
        <taxon>Dikarya</taxon>
        <taxon>Ascomycota</taxon>
        <taxon>Saccharomycotina</taxon>
        <taxon>Saccharomycetes</taxon>
        <taxon>Ascoideaceae</taxon>
        <taxon>Ascoidea</taxon>
    </lineage>
</organism>
<evidence type="ECO:0000256" key="4">
    <source>
        <dbReference type="ARBA" id="ARBA00023054"/>
    </source>
</evidence>
<feature type="compositionally biased region" description="Polar residues" evidence="5">
    <location>
        <begin position="195"/>
        <end position="260"/>
    </location>
</feature>
<dbReference type="GO" id="GO:0005886">
    <property type="term" value="C:plasma membrane"/>
    <property type="evidence" value="ECO:0007669"/>
    <property type="project" value="TreeGrafter"/>
</dbReference>
<feature type="compositionally biased region" description="Basic and acidic residues" evidence="5">
    <location>
        <begin position="687"/>
        <end position="708"/>
    </location>
</feature>
<dbReference type="GO" id="GO:0005546">
    <property type="term" value="F:phosphatidylinositol-4,5-bisphosphate binding"/>
    <property type="evidence" value="ECO:0007669"/>
    <property type="project" value="TreeGrafter"/>
</dbReference>
<dbReference type="EMBL" id="KV454476">
    <property type="protein sequence ID" value="ODV63026.1"/>
    <property type="molecule type" value="Genomic_DNA"/>
</dbReference>
<evidence type="ECO:0000313" key="8">
    <source>
        <dbReference type="Proteomes" id="UP000095038"/>
    </source>
</evidence>
<sequence>MRSIHRQLSNLRNSSNSSPSSPSRTDTLTLAQKYDQDRQRLIDCCFSKFDRDNNLHENYITHVRIIEDSYYPSAKPPPSSAQSHKKNRILALAVKRSGKVRLHKGRENNDSTFQIGRTWDLDDLASIDIDTSSQTGFNMFLGKSYYWETNSAKERTVFLKSICNIYSKYKNGELPKLTGFDADFSREINALARSESLSSKHSPTKSRSNSYATPNDQHNTKPVHQSNSISSQIFHHFPKSNSPHFNQKPASPTKSIHSIYSQQSQSQSQFAYQNHPSNTQLHQTNQLQYQNQNQNLPARMHTIGNNNNKNIQNNPQHNFENQPLPNHINQPISTFPNNPLSPVHPAIPGSPSHPYNQLKNKNFENGSTISNVDPSISIKNDNIRKNSLSTPQTPGTRSRKGSILNNPKFKQFEKLEKIEKVPLNDPTIRSLSGKVNQNKNIFDNPSFSSSSNSLAGKTPSIAHKKSLKNIGKQFENNSSTLSFQSTSSSLKKAPEIKVKTQILPKVRNYSNNTANSPIIIQSNTTINNNPNQTLPYSNLQDSTTIRSISTNDRNQVQINIQTQTQTQTQTQIQMQMPIVPSPGTISPLKMSPGVNILTEPQNNLTQTLPKLQPNDLHTIPSFQITTETPNSALKGVSFSDSTIPPVVDPNSAIINSSNVSTDNVLERKGHNHSSSIASIQFKSRRSNHFETEQEDARKEEKRINRQEENNNNNNDEDEDDDDDDQFYDSVSDHKYTNSDSQIETNPEIKIIINNEVQEIKHDNEASVSKNEDEVFNKSEKTKPRALKFAEEKEVIPSSNVETKHKRVISASSIRTEISPLEELLDEIDWKSSDDSKTIEKKLLKALASTEYESINSLISVSLNYPQINGSIDASIIECEKLDPLLTFFQVELGAFQDEINYIEQQGHGLQVKTTNKKLLWNELKDILANINLSDDELKILHSSPMSNSNEIMMVENVLISLYGAIKTIKGVGQDKEIDEDDIDEDKRNEEDLGEMRAVQERKNNYERTTNIFLSRFSDLLFDQFKFIFNELDGYFNKLLMQYTDLSMMNENLDFKIIIDALLKQFSKLFVFDSIILFAKKISSNDYYNFIKSYQTVFAKLFHNLIGSYKLNLSKLIKAELSENTLKTSFDLYNGNLTVHGTGNSNDLKLSEKSKTGLKRNQTLAKFRGADKNKKLKDQFKQIDASNKDSTGLNQQFKIMSIFSSGLEKSIYEKLKMFIVGFTNLIIHQQDFVVEFFHLSSYKYLEFEEYIKKYDSPEKRIQSYLSKKSYIDNRMELNNENASTIVNLIGWLFNNDINVVINYIVEVLNVNINLIPAIILLFEVQINSLNLGNQEFVLKNFINKGLNKIKLSWSTYISDEIRLIEKNVLMHLDTSKRIGILYSVKLYPKFVDKIESIIQLGGMDHNEINGFEIRRTMDKSYTDLGASFVKSLEKCYNDCQTIIVSTTTNASVGNLIDDSINGISSRMKSTLHSAEEHEEKTKINKAINLMKNTNYLVEKFSVSDNSLIMNFRTNCFKIYKDSLNIYISLVLQRPIGRLIDFIEGIENITSKNNISGKIIDPTKISGYNRSSLKKLLSFYDYREIHKGIETLYKRVEKHLLDFEEKERDLSNFNIDEKDVNKIEFQLLGKVWKSIENEFITLSARFENILMNYYKDIEIQFLQTEMVQAFASINKQH</sequence>
<dbReference type="OrthoDB" id="27109at2759"/>
<reference evidence="8" key="1">
    <citation type="submission" date="2016-05" db="EMBL/GenBank/DDBJ databases">
        <title>Comparative genomics of biotechnologically important yeasts.</title>
        <authorList>
            <consortium name="DOE Joint Genome Institute"/>
            <person name="Riley R."/>
            <person name="Haridas S."/>
            <person name="Wolfe K.H."/>
            <person name="Lopes M.R."/>
            <person name="Hittinger C.T."/>
            <person name="Goker M."/>
            <person name="Salamov A."/>
            <person name="Wisecaver J."/>
            <person name="Long T.M."/>
            <person name="Aerts A.L."/>
            <person name="Barry K."/>
            <person name="Choi C."/>
            <person name="Clum A."/>
            <person name="Coughlan A.Y."/>
            <person name="Deshpande S."/>
            <person name="Douglass A.P."/>
            <person name="Hanson S.J."/>
            <person name="Klenk H.-P."/>
            <person name="Labutti K."/>
            <person name="Lapidus A."/>
            <person name="Lindquist E."/>
            <person name="Lipzen A."/>
            <person name="Meier-Kolthoff J.P."/>
            <person name="Ohm R.A."/>
            <person name="Otillar R.P."/>
            <person name="Pangilinan J."/>
            <person name="Peng Y."/>
            <person name="Rokas A."/>
            <person name="Rosa C.A."/>
            <person name="Scheuner C."/>
            <person name="Sibirny A.A."/>
            <person name="Slot J.C."/>
            <person name="Stielow J.B."/>
            <person name="Sun H."/>
            <person name="Kurtzman C.P."/>
            <person name="Blackwell M."/>
            <person name="Grigoriev I.V."/>
            <person name="Jeffries T.W."/>
        </authorList>
    </citation>
    <scope>NUCLEOTIDE SEQUENCE [LARGE SCALE GENOMIC DNA]</scope>
    <source>
        <strain evidence="8">DSM 1968</strain>
    </source>
</reference>
<dbReference type="PANTHER" id="PTHR16092:SF14">
    <property type="entry name" value="EXOCYST COMPLEX COMPONENT 1 ISOFORM X1"/>
    <property type="match status" value="1"/>
</dbReference>
<feature type="region of interest" description="Disordered" evidence="5">
    <location>
        <begin position="365"/>
        <end position="403"/>
    </location>
</feature>